<evidence type="ECO:0000256" key="3">
    <source>
        <dbReference type="ARBA" id="ARBA00012590"/>
    </source>
</evidence>
<comment type="caution">
    <text evidence="11">The sequence shown here is derived from an EMBL/GenBank/DDBJ whole genome shotgun (WGS) entry which is preliminary data.</text>
</comment>
<dbReference type="InterPro" id="IPR001000">
    <property type="entry name" value="GH10_dom"/>
</dbReference>
<evidence type="ECO:0000256" key="8">
    <source>
        <dbReference type="ARBA" id="ARBA00023295"/>
    </source>
</evidence>
<dbReference type="SUPFAM" id="SSF51445">
    <property type="entry name" value="(Trans)glycosidases"/>
    <property type="match status" value="1"/>
</dbReference>
<evidence type="ECO:0000256" key="2">
    <source>
        <dbReference type="ARBA" id="ARBA00007495"/>
    </source>
</evidence>
<keyword evidence="9" id="KW-0624">Polysaccharide degradation</keyword>
<dbReference type="Gene3D" id="3.20.20.80">
    <property type="entry name" value="Glycosidases"/>
    <property type="match status" value="1"/>
</dbReference>
<comment type="similarity">
    <text evidence="2">Belongs to the glycosyl hydrolase 10 (cellulase F) family.</text>
</comment>
<dbReference type="Pfam" id="PF00331">
    <property type="entry name" value="Glyco_hydro_10"/>
    <property type="match status" value="1"/>
</dbReference>
<evidence type="ECO:0000256" key="9">
    <source>
        <dbReference type="ARBA" id="ARBA00023326"/>
    </source>
</evidence>
<dbReference type="PANTHER" id="PTHR31490:SF88">
    <property type="entry name" value="BETA-XYLANASE"/>
    <property type="match status" value="1"/>
</dbReference>
<keyword evidence="4" id="KW-0858">Xylan degradation</keyword>
<sequence>MTEPSGHGAPRRVAGAAALGLLLVLAGCTSTDPSASSGPSGPSAGRGAVVDVLQQDWGHVPGVVVDGDVLRVTATGRSIVEQDGGEGQADPPVNLGGTHLVTSGDFSFEASLTDVNGDATLAVHDSPPVIADEFRIEPAGLQLTLRGDDLRIAVFDGSPQQDVTDPRPVHDETVTPADPEAELSVRRTGDQLEVASGRETLTSVPLGGVFDSGRLWWGLWSDEGSFTVDSLTAAAPDGARLAAAGPAAADAAPSADGLQALAARSRPDFLVGAAVALGPLASDADYAEALVGDFGALTPENAMKPQALSPRQGEYAFEEADALLDLAESKGMAVHGHTIAFTEAMPRWMQELPTGSEAERRASGEVLLDYVTTVVTHFRGRLDSLDVVNEPFDVDQGTRLQENVWHRVFGPTYPVVVSQAVHAADPDVRQFVNENGADVPGPRQDALLELVLDANARGGHIDGVGLQSHVYDLDTDAISADDLTTTLDTFAAAGLDVRISENDVTDAEGEEAQAEQYATVLATCLRSQACVSWTTWGVDDRYDWWIDDDGGLQQGHDLLFDDGAPRPAYAAVRDVLGGAAPGAATP</sequence>
<dbReference type="PANTHER" id="PTHR31490">
    <property type="entry name" value="GLYCOSYL HYDROLASE"/>
    <property type="match status" value="1"/>
</dbReference>
<dbReference type="InterPro" id="IPR044846">
    <property type="entry name" value="GH10"/>
</dbReference>
<keyword evidence="6" id="KW-0378">Hydrolase</keyword>
<reference evidence="11 12" key="1">
    <citation type="submission" date="2023-08" db="EMBL/GenBank/DDBJ databases">
        <title>Nocardioides seae sp. nov., a bacterium isolated from a soil.</title>
        <authorList>
            <person name="Wang X."/>
        </authorList>
    </citation>
    <scope>NUCLEOTIDE SEQUENCE [LARGE SCALE GENOMIC DNA]</scope>
    <source>
        <strain evidence="11 12">YZH12</strain>
    </source>
</reference>
<keyword evidence="12" id="KW-1185">Reference proteome</keyword>
<dbReference type="PROSITE" id="PS51760">
    <property type="entry name" value="GH10_2"/>
    <property type="match status" value="1"/>
</dbReference>
<proteinExistence type="inferred from homology"/>
<protein>
    <recommendedName>
        <fullName evidence="3">endo-1,4-beta-xylanase</fullName>
        <ecNumber evidence="3">3.2.1.8</ecNumber>
    </recommendedName>
</protein>
<dbReference type="Proteomes" id="UP001268542">
    <property type="component" value="Unassembled WGS sequence"/>
</dbReference>
<comment type="catalytic activity">
    <reaction evidence="1">
        <text>Endohydrolysis of (1-&gt;4)-beta-D-xylosidic linkages in xylans.</text>
        <dbReference type="EC" id="3.2.1.8"/>
    </reaction>
</comment>
<evidence type="ECO:0000256" key="1">
    <source>
        <dbReference type="ARBA" id="ARBA00000681"/>
    </source>
</evidence>
<organism evidence="11 12">
    <name type="scientific">Nocardioides imazamoxiresistens</name>
    <dbReference type="NCBI Taxonomy" id="3231893"/>
    <lineage>
        <taxon>Bacteria</taxon>
        <taxon>Bacillati</taxon>
        <taxon>Actinomycetota</taxon>
        <taxon>Actinomycetes</taxon>
        <taxon>Propionibacteriales</taxon>
        <taxon>Nocardioidaceae</taxon>
        <taxon>Nocardioides</taxon>
    </lineage>
</organism>
<keyword evidence="5" id="KW-0732">Signal</keyword>
<dbReference type="EC" id="3.2.1.8" evidence="3"/>
<accession>A0ABU3PS08</accession>
<gene>
    <name evidence="11" type="ORF">RDV89_02950</name>
</gene>
<evidence type="ECO:0000256" key="6">
    <source>
        <dbReference type="ARBA" id="ARBA00022801"/>
    </source>
</evidence>
<evidence type="ECO:0000256" key="4">
    <source>
        <dbReference type="ARBA" id="ARBA00022651"/>
    </source>
</evidence>
<dbReference type="InterPro" id="IPR017853">
    <property type="entry name" value="GH"/>
</dbReference>
<feature type="domain" description="GH10" evidence="10">
    <location>
        <begin position="255"/>
        <end position="575"/>
    </location>
</feature>
<evidence type="ECO:0000256" key="7">
    <source>
        <dbReference type="ARBA" id="ARBA00023277"/>
    </source>
</evidence>
<dbReference type="RefSeq" id="WP_315731161.1">
    <property type="nucleotide sequence ID" value="NZ_JAVYII010000001.1"/>
</dbReference>
<dbReference type="EMBL" id="JAVYII010000001">
    <property type="protein sequence ID" value="MDT9592008.1"/>
    <property type="molecule type" value="Genomic_DNA"/>
</dbReference>
<keyword evidence="8" id="KW-0326">Glycosidase</keyword>
<name>A0ABU3PS08_9ACTN</name>
<dbReference type="SMART" id="SM00633">
    <property type="entry name" value="Glyco_10"/>
    <property type="match status" value="1"/>
</dbReference>
<evidence type="ECO:0000256" key="5">
    <source>
        <dbReference type="ARBA" id="ARBA00022729"/>
    </source>
</evidence>
<evidence type="ECO:0000313" key="11">
    <source>
        <dbReference type="EMBL" id="MDT9592008.1"/>
    </source>
</evidence>
<keyword evidence="7" id="KW-0119">Carbohydrate metabolism</keyword>
<evidence type="ECO:0000313" key="12">
    <source>
        <dbReference type="Proteomes" id="UP001268542"/>
    </source>
</evidence>
<evidence type="ECO:0000259" key="10">
    <source>
        <dbReference type="PROSITE" id="PS51760"/>
    </source>
</evidence>